<feature type="transmembrane region" description="Helical" evidence="8">
    <location>
        <begin position="12"/>
        <end position="32"/>
    </location>
</feature>
<reference evidence="9" key="1">
    <citation type="submission" date="2018-05" db="EMBL/GenBank/DDBJ databases">
        <authorList>
            <person name="Lanie J.A."/>
            <person name="Ng W.-L."/>
            <person name="Kazmierczak K.M."/>
            <person name="Andrzejewski T.M."/>
            <person name="Davidsen T.M."/>
            <person name="Wayne K.J."/>
            <person name="Tettelin H."/>
            <person name="Glass J.I."/>
            <person name="Rusch D."/>
            <person name="Podicherti R."/>
            <person name="Tsui H.-C.T."/>
            <person name="Winkler M.E."/>
        </authorList>
    </citation>
    <scope>NUCLEOTIDE SEQUENCE</scope>
</reference>
<dbReference type="PANTHER" id="PTHR30026">
    <property type="entry name" value="OUTER MEMBRANE PROTEIN TOLC"/>
    <property type="match status" value="1"/>
</dbReference>
<dbReference type="Gene3D" id="1.20.1600.10">
    <property type="entry name" value="Outer membrane efflux proteins (OEP)"/>
    <property type="match status" value="1"/>
</dbReference>
<keyword evidence="8" id="KW-1133">Transmembrane helix</keyword>
<evidence type="ECO:0000256" key="4">
    <source>
        <dbReference type="ARBA" id="ARBA00022692"/>
    </source>
</evidence>
<accession>A0A381SCX4</accession>
<dbReference type="InterPro" id="IPR051906">
    <property type="entry name" value="TolC-like"/>
</dbReference>
<evidence type="ECO:0000313" key="9">
    <source>
        <dbReference type="EMBL" id="SVA01962.1"/>
    </source>
</evidence>
<dbReference type="Pfam" id="PF02321">
    <property type="entry name" value="OEP"/>
    <property type="match status" value="2"/>
</dbReference>
<dbReference type="GO" id="GO:0009279">
    <property type="term" value="C:cell outer membrane"/>
    <property type="evidence" value="ECO:0007669"/>
    <property type="project" value="UniProtKB-SubCell"/>
</dbReference>
<dbReference type="AlphaFoldDB" id="A0A381SCX4"/>
<evidence type="ECO:0000256" key="6">
    <source>
        <dbReference type="ARBA" id="ARBA00023237"/>
    </source>
</evidence>
<dbReference type="GO" id="GO:0015562">
    <property type="term" value="F:efflux transmembrane transporter activity"/>
    <property type="evidence" value="ECO:0007669"/>
    <property type="project" value="InterPro"/>
</dbReference>
<keyword evidence="4 8" id="KW-0812">Transmembrane</keyword>
<dbReference type="GO" id="GO:0015288">
    <property type="term" value="F:porin activity"/>
    <property type="evidence" value="ECO:0007669"/>
    <property type="project" value="TreeGrafter"/>
</dbReference>
<keyword evidence="6" id="KW-0998">Cell outer membrane</keyword>
<feature type="coiled-coil region" evidence="7">
    <location>
        <begin position="418"/>
        <end position="445"/>
    </location>
</feature>
<name>A0A381SCX4_9ZZZZ</name>
<organism evidence="9">
    <name type="scientific">marine metagenome</name>
    <dbReference type="NCBI Taxonomy" id="408172"/>
    <lineage>
        <taxon>unclassified sequences</taxon>
        <taxon>metagenomes</taxon>
        <taxon>ecological metagenomes</taxon>
    </lineage>
</organism>
<keyword evidence="7" id="KW-0175">Coiled coil</keyword>
<dbReference type="PANTHER" id="PTHR30026:SF23">
    <property type="entry name" value="TO APRF-PUTATIVE OUTER MEMBRANE EFFLUX PROTEIN OR SECRETED ALKALINE PHOSPHATASE-RELATED"/>
    <property type="match status" value="1"/>
</dbReference>
<comment type="subcellular location">
    <subcellularLocation>
        <location evidence="1">Cell outer membrane</location>
    </subcellularLocation>
</comment>
<dbReference type="GO" id="GO:1990281">
    <property type="term" value="C:efflux pump complex"/>
    <property type="evidence" value="ECO:0007669"/>
    <property type="project" value="TreeGrafter"/>
</dbReference>
<evidence type="ECO:0008006" key="10">
    <source>
        <dbReference type="Google" id="ProtNLM"/>
    </source>
</evidence>
<evidence type="ECO:0000256" key="8">
    <source>
        <dbReference type="SAM" id="Phobius"/>
    </source>
</evidence>
<evidence type="ECO:0000256" key="3">
    <source>
        <dbReference type="ARBA" id="ARBA00022452"/>
    </source>
</evidence>
<keyword evidence="5 8" id="KW-0472">Membrane</keyword>
<dbReference type="SUPFAM" id="SSF56954">
    <property type="entry name" value="Outer membrane efflux proteins (OEP)"/>
    <property type="match status" value="1"/>
</dbReference>
<protein>
    <recommendedName>
        <fullName evidence="10">TolC family protein</fullName>
    </recommendedName>
</protein>
<evidence type="ECO:0000256" key="1">
    <source>
        <dbReference type="ARBA" id="ARBA00004442"/>
    </source>
</evidence>
<evidence type="ECO:0000256" key="7">
    <source>
        <dbReference type="SAM" id="Coils"/>
    </source>
</evidence>
<dbReference type="InterPro" id="IPR003423">
    <property type="entry name" value="OMP_efflux"/>
</dbReference>
<evidence type="ECO:0000256" key="2">
    <source>
        <dbReference type="ARBA" id="ARBA00022448"/>
    </source>
</evidence>
<keyword evidence="3" id="KW-1134">Transmembrane beta strand</keyword>
<dbReference type="EMBL" id="UINC01002956">
    <property type="protein sequence ID" value="SVA01962.1"/>
    <property type="molecule type" value="Genomic_DNA"/>
</dbReference>
<gene>
    <name evidence="9" type="ORF">METZ01_LOCUS54816</name>
</gene>
<sequence>MIKFSQESGVIPKVSFLGIFLIPVLAFGFLSIQPIMVNANNVSPIPMTLSLKATIEDALRNNISIAVQKYNSKITKQSIFEKEADFDAVFDFNFSVGEETRQAAGAFANPSKSRNQNYDWDLSLAQKFMTGGDYELSFNNNRNRTNSVFAGLNPMYTSDLNFTLNQPLLKNFGIGNNKREIHIAKNNQQISDFEFKKSVIDIITEAENTYWDLVFSIEDLKVKKKSLERARDLEKQVKAQVEVGTMAPLEVLQAKSEVASRDQLLLSAQNIIMDNEDNLKNMLNYSFDSERGQNRLRPSDPPLFDPGTEGTLDETLQIALNKRPDLLVKKKELENRNIEVKYNKNQTYPTLDLVGSLGLNGISGEAINITSGTVQGQSQYGGGYGSALGDQLSGDYRLWEFGLNFSYPLGNRAAKSKLVAKKLEVAQLLLDIKDLEKTIAVEVREAYRQIKTDIKRVHATRLTRKLAEEKLKAEEKKFKVGLSTSFNVLEFQEDLAEEQSNEIKAIIDYKKSKNRLRQVKAQTLKENNIQFSEGVEK</sequence>
<proteinExistence type="predicted"/>
<evidence type="ECO:0000256" key="5">
    <source>
        <dbReference type="ARBA" id="ARBA00023136"/>
    </source>
</evidence>
<keyword evidence="2" id="KW-0813">Transport</keyword>